<dbReference type="Proteomes" id="UP001310594">
    <property type="component" value="Unassembled WGS sequence"/>
</dbReference>
<evidence type="ECO:0000313" key="2">
    <source>
        <dbReference type="Proteomes" id="UP001310594"/>
    </source>
</evidence>
<dbReference type="EMBL" id="JAVRQU010000007">
    <property type="protein sequence ID" value="KAK5700905.1"/>
    <property type="molecule type" value="Genomic_DNA"/>
</dbReference>
<protein>
    <submittedName>
        <fullName evidence="1">Uncharacterized protein</fullName>
    </submittedName>
</protein>
<dbReference type="PANTHER" id="PTHR33112">
    <property type="entry name" value="DOMAIN PROTEIN, PUTATIVE-RELATED"/>
    <property type="match status" value="1"/>
</dbReference>
<reference evidence="1" key="1">
    <citation type="submission" date="2023-08" db="EMBL/GenBank/DDBJ databases">
        <title>Black Yeasts Isolated from many extreme environments.</title>
        <authorList>
            <person name="Coleine C."/>
            <person name="Stajich J.E."/>
            <person name="Selbmann L."/>
        </authorList>
    </citation>
    <scope>NUCLEOTIDE SEQUENCE</scope>
    <source>
        <strain evidence="1">CCFEE 5810</strain>
    </source>
</reference>
<accession>A0AAN8A2W5</accession>
<dbReference type="PANTHER" id="PTHR33112:SF16">
    <property type="entry name" value="HETEROKARYON INCOMPATIBILITY DOMAIN-CONTAINING PROTEIN"/>
    <property type="match status" value="1"/>
</dbReference>
<proteinExistence type="predicted"/>
<name>A0AAN8A2W5_9PEZI</name>
<comment type="caution">
    <text evidence="1">The sequence shown here is derived from an EMBL/GenBank/DDBJ whole genome shotgun (WGS) entry which is preliminary data.</text>
</comment>
<organism evidence="1 2">
    <name type="scientific">Elasticomyces elasticus</name>
    <dbReference type="NCBI Taxonomy" id="574655"/>
    <lineage>
        <taxon>Eukaryota</taxon>
        <taxon>Fungi</taxon>
        <taxon>Dikarya</taxon>
        <taxon>Ascomycota</taxon>
        <taxon>Pezizomycotina</taxon>
        <taxon>Dothideomycetes</taxon>
        <taxon>Dothideomycetidae</taxon>
        <taxon>Mycosphaerellales</taxon>
        <taxon>Teratosphaeriaceae</taxon>
        <taxon>Elasticomyces</taxon>
    </lineage>
</organism>
<sequence length="265" mass="29635">MKASMTQPISAFTLKEFHSVLEQEWNRMVETYSALELTYVSDRLPAFAGAAAETRARRESEGVEPGAYLHGLWEKTFANDLLWTTHPMATARARDSNVAPSWSWASVMQPIIYSNVSYDQPLCRYTRTITQDVDGNVSLSSTTTIVVKLVDQLLRGKFEIATEQPGHGDEDQETVYFASDHDAHCRYLLSSTTLTKAATEIFYLMPVARSTVKDIVRWLVLRMDQHPIVSDVALPLFTRIGILDSTMASEVPGTEKTGINTFGFA</sequence>
<dbReference type="AlphaFoldDB" id="A0AAN8A2W5"/>
<gene>
    <name evidence="1" type="ORF">LTR97_005423</name>
</gene>
<evidence type="ECO:0000313" key="1">
    <source>
        <dbReference type="EMBL" id="KAK5700905.1"/>
    </source>
</evidence>